<comment type="similarity">
    <text evidence="3 11">Belongs to the FMO family.</text>
</comment>
<dbReference type="SUPFAM" id="SSF51905">
    <property type="entry name" value="FAD/NAD(P)-binding domain"/>
    <property type="match status" value="2"/>
</dbReference>
<dbReference type="Pfam" id="PF00743">
    <property type="entry name" value="FMO-like"/>
    <property type="match status" value="1"/>
</dbReference>
<dbReference type="EC" id="1.-.-.-" evidence="11"/>
<dbReference type="GO" id="GO:0004499">
    <property type="term" value="F:N,N-dimethylaniline monooxygenase activity"/>
    <property type="evidence" value="ECO:0007669"/>
    <property type="project" value="InterPro"/>
</dbReference>
<reference evidence="12 13" key="1">
    <citation type="submission" date="2024-04" db="EMBL/GenBank/DDBJ databases">
        <title>The reference genome of an endangered Asteraceae, Deinandra increscens subsp. villosa, native to the Central Coast of California.</title>
        <authorList>
            <person name="Guilliams M."/>
            <person name="Hasenstab-Lehman K."/>
            <person name="Meyer R."/>
            <person name="Mcevoy S."/>
        </authorList>
    </citation>
    <scope>NUCLEOTIDE SEQUENCE [LARGE SCALE GENOMIC DNA]</scope>
    <source>
        <tissue evidence="12">Leaf</tissue>
    </source>
</reference>
<evidence type="ECO:0000256" key="10">
    <source>
        <dbReference type="ARBA" id="ARBA00047707"/>
    </source>
</evidence>
<dbReference type="EMBL" id="JBCNJP010000019">
    <property type="protein sequence ID" value="KAK9061992.1"/>
    <property type="molecule type" value="Genomic_DNA"/>
</dbReference>
<dbReference type="PANTHER" id="PTHR43539:SF56">
    <property type="entry name" value="EXPRESSED PROTEIN"/>
    <property type="match status" value="1"/>
</dbReference>
<evidence type="ECO:0000313" key="13">
    <source>
        <dbReference type="Proteomes" id="UP001408789"/>
    </source>
</evidence>
<comment type="cofactor">
    <cofactor evidence="1 11">
        <name>FAD</name>
        <dbReference type="ChEBI" id="CHEBI:57692"/>
    </cofactor>
</comment>
<keyword evidence="7 11" id="KW-0560">Oxidoreductase</keyword>
<dbReference type="FunFam" id="3.50.50.60:FF:000100">
    <property type="entry name" value="Flavin-containing monooxygenase"/>
    <property type="match status" value="1"/>
</dbReference>
<evidence type="ECO:0000256" key="7">
    <source>
        <dbReference type="ARBA" id="ARBA00023002"/>
    </source>
</evidence>
<accession>A0AAP0GVG6</accession>
<dbReference type="InterPro" id="IPR036188">
    <property type="entry name" value="FAD/NAD-bd_sf"/>
</dbReference>
<dbReference type="InterPro" id="IPR020946">
    <property type="entry name" value="Flavin_mOase-like"/>
</dbReference>
<evidence type="ECO:0000256" key="1">
    <source>
        <dbReference type="ARBA" id="ARBA00001974"/>
    </source>
</evidence>
<evidence type="ECO:0000256" key="11">
    <source>
        <dbReference type="RuleBase" id="RU361177"/>
    </source>
</evidence>
<keyword evidence="8 11" id="KW-0503">Monooxygenase</keyword>
<dbReference type="Proteomes" id="UP001408789">
    <property type="component" value="Unassembled WGS sequence"/>
</dbReference>
<dbReference type="PRINTS" id="PR00469">
    <property type="entry name" value="PNDRDTASEII"/>
</dbReference>
<comment type="pathway">
    <text evidence="2">Plant hormone metabolism; auxin biosynthesis.</text>
</comment>
<dbReference type="Gene3D" id="3.50.50.60">
    <property type="entry name" value="FAD/NAD(P)-binding domain"/>
    <property type="match status" value="1"/>
</dbReference>
<evidence type="ECO:0000256" key="5">
    <source>
        <dbReference type="ARBA" id="ARBA00022827"/>
    </source>
</evidence>
<comment type="caution">
    <text evidence="12">The sequence shown here is derived from an EMBL/GenBank/DDBJ whole genome shotgun (WGS) entry which is preliminary data.</text>
</comment>
<keyword evidence="6" id="KW-0521">NADP</keyword>
<dbReference type="PRINTS" id="PR00368">
    <property type="entry name" value="FADPNR"/>
</dbReference>
<evidence type="ECO:0000313" key="12">
    <source>
        <dbReference type="EMBL" id="KAK9061992.1"/>
    </source>
</evidence>
<evidence type="ECO:0000256" key="8">
    <source>
        <dbReference type="ARBA" id="ARBA00023033"/>
    </source>
</evidence>
<dbReference type="GO" id="GO:0009851">
    <property type="term" value="P:auxin biosynthetic process"/>
    <property type="evidence" value="ECO:0007669"/>
    <property type="project" value="UniProtKB-KW"/>
</dbReference>
<evidence type="ECO:0000256" key="3">
    <source>
        <dbReference type="ARBA" id="ARBA00009183"/>
    </source>
</evidence>
<organism evidence="12 13">
    <name type="scientific">Deinandra increscens subsp. villosa</name>
    <dbReference type="NCBI Taxonomy" id="3103831"/>
    <lineage>
        <taxon>Eukaryota</taxon>
        <taxon>Viridiplantae</taxon>
        <taxon>Streptophyta</taxon>
        <taxon>Embryophyta</taxon>
        <taxon>Tracheophyta</taxon>
        <taxon>Spermatophyta</taxon>
        <taxon>Magnoliopsida</taxon>
        <taxon>eudicotyledons</taxon>
        <taxon>Gunneridae</taxon>
        <taxon>Pentapetalae</taxon>
        <taxon>asterids</taxon>
        <taxon>campanulids</taxon>
        <taxon>Asterales</taxon>
        <taxon>Asteraceae</taxon>
        <taxon>Asteroideae</taxon>
        <taxon>Heliantheae alliance</taxon>
        <taxon>Madieae</taxon>
        <taxon>Madiinae</taxon>
        <taxon>Deinandra</taxon>
    </lineage>
</organism>
<evidence type="ECO:0000256" key="9">
    <source>
        <dbReference type="ARBA" id="ARBA00023070"/>
    </source>
</evidence>
<name>A0AAP0GVG6_9ASTR</name>
<dbReference type="GO" id="GO:0050661">
    <property type="term" value="F:NADP binding"/>
    <property type="evidence" value="ECO:0007669"/>
    <property type="project" value="InterPro"/>
</dbReference>
<keyword evidence="9" id="KW-0073">Auxin biosynthesis</keyword>
<protein>
    <recommendedName>
        <fullName evidence="11">Flavin-containing monooxygenase</fullName>
        <ecNumber evidence="11">1.-.-.-</ecNumber>
    </recommendedName>
</protein>
<dbReference type="AlphaFoldDB" id="A0AAP0GVG6"/>
<dbReference type="GO" id="GO:0103075">
    <property type="term" value="F:indole-3-pyruvate monooxygenase activity"/>
    <property type="evidence" value="ECO:0007669"/>
    <property type="project" value="UniProtKB-EC"/>
</dbReference>
<dbReference type="InterPro" id="IPR050982">
    <property type="entry name" value="Auxin_biosynth/cation_transpt"/>
</dbReference>
<evidence type="ECO:0000256" key="2">
    <source>
        <dbReference type="ARBA" id="ARBA00004814"/>
    </source>
</evidence>
<dbReference type="PANTHER" id="PTHR43539">
    <property type="entry name" value="FLAVIN-BINDING MONOOXYGENASE-LIKE PROTEIN (AFU_ORTHOLOGUE AFUA_4G09220)"/>
    <property type="match status" value="1"/>
</dbReference>
<keyword evidence="13" id="KW-1185">Reference proteome</keyword>
<comment type="catalytic activity">
    <reaction evidence="10">
        <text>indole-3-pyruvate + NADPH + O2 + H(+) = (indol-3-yl)acetate + CO2 + NADP(+) + H2O</text>
        <dbReference type="Rhea" id="RHEA:34331"/>
        <dbReference type="ChEBI" id="CHEBI:15377"/>
        <dbReference type="ChEBI" id="CHEBI:15378"/>
        <dbReference type="ChEBI" id="CHEBI:15379"/>
        <dbReference type="ChEBI" id="CHEBI:16526"/>
        <dbReference type="ChEBI" id="CHEBI:17640"/>
        <dbReference type="ChEBI" id="CHEBI:30854"/>
        <dbReference type="ChEBI" id="CHEBI:57783"/>
        <dbReference type="ChEBI" id="CHEBI:58349"/>
        <dbReference type="EC" id="1.14.13.168"/>
    </reaction>
</comment>
<proteinExistence type="inferred from homology"/>
<keyword evidence="5 11" id="KW-0274">FAD</keyword>
<evidence type="ECO:0000256" key="6">
    <source>
        <dbReference type="ARBA" id="ARBA00022857"/>
    </source>
</evidence>
<keyword evidence="4 11" id="KW-0285">Flavoprotein</keyword>
<evidence type="ECO:0000256" key="4">
    <source>
        <dbReference type="ARBA" id="ARBA00022630"/>
    </source>
</evidence>
<sequence>MNTGLTHIRLQGPLIVGAGPSGLAVAACLSQRGVPFLILEKENFIASLWRLRSYDSLKLHLPKKFCQLPHMPFPKEYPVYPTKQQFISYLESYAKHFSIHPMFGCEVKSADYNTTMGLWRVVANGSEYLCRWLIVATGDNANPAVPEIDGLTIFGGKMVHSSGYKNGAEFRGRKVLVVGCGNSGMEISLNLCRNGARVSLVVRHKLHILPRDILGRSSFGIAIGLLKLFPLRLVDWFLILSSRLLLGDTSRVGIARPQDGPLHLKNTTGKTPVLDVGLLSKIKSGQIKVVSEVQRFTSNGVEFMDGETEEFDSVILATGYTSNVASWLKVESLSGQAKGDNNKSSWLSNMKGKNGIYSIGIAGKGLFGASTDAERAAEDIAWQWNFLGKHPSSKINPYVA</sequence>
<gene>
    <name evidence="12" type="ORF">SSX86_019176</name>
</gene>
<dbReference type="GO" id="GO:0050660">
    <property type="term" value="F:flavin adenine dinucleotide binding"/>
    <property type="evidence" value="ECO:0007669"/>
    <property type="project" value="InterPro"/>
</dbReference>